<name>A0A919ESL0_STRFL</name>
<comment type="caution">
    <text evidence="3">The sequence shown here is derived from an EMBL/GenBank/DDBJ whole genome shotgun (WGS) entry which is preliminary data.</text>
</comment>
<gene>
    <name evidence="3" type="ORF">GCM10017667_73800</name>
</gene>
<evidence type="ECO:0000313" key="3">
    <source>
        <dbReference type="EMBL" id="GHG26560.1"/>
    </source>
</evidence>
<organism evidence="3 4">
    <name type="scientific">Streptomyces filamentosus</name>
    <name type="common">Streptomyces roseosporus</name>
    <dbReference type="NCBI Taxonomy" id="67294"/>
    <lineage>
        <taxon>Bacteria</taxon>
        <taxon>Bacillati</taxon>
        <taxon>Actinomycetota</taxon>
        <taxon>Actinomycetes</taxon>
        <taxon>Kitasatosporales</taxon>
        <taxon>Streptomycetaceae</taxon>
        <taxon>Streptomyces</taxon>
    </lineage>
</organism>
<dbReference type="SUPFAM" id="SSF51182">
    <property type="entry name" value="RmlC-like cupins"/>
    <property type="match status" value="1"/>
</dbReference>
<keyword evidence="4" id="KW-1185">Reference proteome</keyword>
<dbReference type="AlphaFoldDB" id="A0A919ESL0"/>
<dbReference type="InterPro" id="IPR013096">
    <property type="entry name" value="Cupin_2"/>
</dbReference>
<dbReference type="Gene3D" id="2.60.120.10">
    <property type="entry name" value="Jelly Rolls"/>
    <property type="match status" value="1"/>
</dbReference>
<reference evidence="3" key="1">
    <citation type="journal article" date="2014" name="Int. J. Syst. Evol. Microbiol.">
        <title>Complete genome sequence of Corynebacterium casei LMG S-19264T (=DSM 44701T), isolated from a smear-ripened cheese.</title>
        <authorList>
            <consortium name="US DOE Joint Genome Institute (JGI-PGF)"/>
            <person name="Walter F."/>
            <person name="Albersmeier A."/>
            <person name="Kalinowski J."/>
            <person name="Ruckert C."/>
        </authorList>
    </citation>
    <scope>NUCLEOTIDE SEQUENCE</scope>
    <source>
        <strain evidence="3">JCM 4122</strain>
    </source>
</reference>
<dbReference type="RefSeq" id="WP_190044598.1">
    <property type="nucleotide sequence ID" value="NZ_BNBE01000004.1"/>
</dbReference>
<dbReference type="InterPro" id="IPR014710">
    <property type="entry name" value="RmlC-like_jellyroll"/>
</dbReference>
<keyword evidence="1" id="KW-0479">Metal-binding</keyword>
<reference evidence="3" key="2">
    <citation type="submission" date="2020-09" db="EMBL/GenBank/DDBJ databases">
        <authorList>
            <person name="Sun Q."/>
            <person name="Ohkuma M."/>
        </authorList>
    </citation>
    <scope>NUCLEOTIDE SEQUENCE</scope>
    <source>
        <strain evidence="3">JCM 4122</strain>
    </source>
</reference>
<dbReference type="PANTHER" id="PTHR35848:SF6">
    <property type="entry name" value="CUPIN TYPE-2 DOMAIN-CONTAINING PROTEIN"/>
    <property type="match status" value="1"/>
</dbReference>
<proteinExistence type="predicted"/>
<sequence>MSGGARPVVNLGELFSPKPHDHGGRGTILAHRILSRDGGGPGASFIDLAVLPPGTSIGRHRHGRDRETYVVLSGSGVMYRDGAEFRVSAGDVVVNEPYGEHGLNNDADADLALLVFEEEVPDDAPGL</sequence>
<evidence type="ECO:0000313" key="4">
    <source>
        <dbReference type="Proteomes" id="UP000632849"/>
    </source>
</evidence>
<dbReference type="GO" id="GO:0046872">
    <property type="term" value="F:metal ion binding"/>
    <property type="evidence" value="ECO:0007669"/>
    <property type="project" value="UniProtKB-KW"/>
</dbReference>
<dbReference type="EMBL" id="BNBE01000004">
    <property type="protein sequence ID" value="GHG26560.1"/>
    <property type="molecule type" value="Genomic_DNA"/>
</dbReference>
<evidence type="ECO:0000256" key="1">
    <source>
        <dbReference type="ARBA" id="ARBA00022723"/>
    </source>
</evidence>
<feature type="domain" description="Cupin type-2" evidence="2">
    <location>
        <begin position="49"/>
        <end position="115"/>
    </location>
</feature>
<evidence type="ECO:0000259" key="2">
    <source>
        <dbReference type="Pfam" id="PF07883"/>
    </source>
</evidence>
<protein>
    <recommendedName>
        <fullName evidence="2">Cupin type-2 domain-containing protein</fullName>
    </recommendedName>
</protein>
<dbReference type="InterPro" id="IPR051610">
    <property type="entry name" value="GPI/OXD"/>
</dbReference>
<dbReference type="PANTHER" id="PTHR35848">
    <property type="entry name" value="OXALATE-BINDING PROTEIN"/>
    <property type="match status" value="1"/>
</dbReference>
<dbReference type="InterPro" id="IPR011051">
    <property type="entry name" value="RmlC_Cupin_sf"/>
</dbReference>
<dbReference type="Pfam" id="PF07883">
    <property type="entry name" value="Cupin_2"/>
    <property type="match status" value="1"/>
</dbReference>
<accession>A0A919ESL0</accession>
<dbReference type="Proteomes" id="UP000632849">
    <property type="component" value="Unassembled WGS sequence"/>
</dbReference>